<dbReference type="Pfam" id="PF01048">
    <property type="entry name" value="PNP_UDP_1"/>
    <property type="match status" value="1"/>
</dbReference>
<dbReference type="SUPFAM" id="SSF53167">
    <property type="entry name" value="Purine and uridine phosphorylases"/>
    <property type="match status" value="1"/>
</dbReference>
<dbReference type="Pfam" id="PF24476">
    <property type="entry name" value="DUF7580"/>
    <property type="match status" value="1"/>
</dbReference>
<reference evidence="4 5" key="1">
    <citation type="submission" date="2024-07" db="EMBL/GenBank/DDBJ databases">
        <title>Section-level genome sequencing and comparative genomics of Aspergillus sections Usti and Cavernicolus.</title>
        <authorList>
            <consortium name="Lawrence Berkeley National Laboratory"/>
            <person name="Nybo J.L."/>
            <person name="Vesth T.C."/>
            <person name="Theobald S."/>
            <person name="Frisvad J.C."/>
            <person name="Larsen T.O."/>
            <person name="Kjaerboelling I."/>
            <person name="Rothschild-Mancinelli K."/>
            <person name="Lyhne E.K."/>
            <person name="Kogle M.E."/>
            <person name="Barry K."/>
            <person name="Clum A."/>
            <person name="Na H."/>
            <person name="Ledsgaard L."/>
            <person name="Lin J."/>
            <person name="Lipzen A."/>
            <person name="Kuo A."/>
            <person name="Riley R."/>
            <person name="Mondo S."/>
            <person name="Labutti K."/>
            <person name="Haridas S."/>
            <person name="Pangalinan J."/>
            <person name="Salamov A.A."/>
            <person name="Simmons B.A."/>
            <person name="Magnuson J.K."/>
            <person name="Chen J."/>
            <person name="Drula E."/>
            <person name="Henrissat B."/>
            <person name="Wiebenga A."/>
            <person name="Lubbers R.J."/>
            <person name="Gomes A.C."/>
            <person name="Makela M.R."/>
            <person name="Stajich J."/>
            <person name="Grigoriev I.V."/>
            <person name="Mortensen U.H."/>
            <person name="De Vries R.P."/>
            <person name="Baker S.E."/>
            <person name="Andersen M.R."/>
        </authorList>
    </citation>
    <scope>NUCLEOTIDE SEQUENCE [LARGE SCALE GENOMIC DNA]</scope>
    <source>
        <strain evidence="4 5">CBS 123904</strain>
    </source>
</reference>
<sequence length="788" mass="87844">MAPKSIGSRISATIAKFSSKKHRFSDSVAHIPPAKWTAFLSRSKLKTQDSKASRVIAPHRQRTRGEELKDLKPDPPREHTTLVIELFKQFHDQNCGKIHEIKLRVPQEGQPHLSNARMQMFVSCCPDGSSWQDTQCGSYKEVVDETGRDTLCAAILRSQERGQTLYLCSTQRGLSDISHRMPPATSLDYLTMQTFGQLLDQGKFSQITYLDHRHNTATEKFGLREKEALALALARVLMNLIDENLELAMYSSTADGVCFLQLSGKHIPYIALKPRPWGSEPANLLKTLEPGNAIFLSFAKLLLEMKNGERIPMDLHADSRSNITYWGEMCRYLHNAREEGCGNYLQAGSQGRLTGRAASEVLARGIYDHIVRYLELTVTPQATKRKAENPVSDLPPVKKLSLSSELTVKPSSVSLLGDAVPVLPNDKPRKPTRRSEFTIGIVCALAREYDAMVLLMDELWDEVNGYGKAYGDANTYTTGRIGSFNVVMILLGRIGKISAATSSSNLRFSYPGLQFVFITGICGGVPFPPGGHKLILGDVVISRRAVQYDLGRKYPDSFAPRHTTDDNLGKPPEHIYKLLSLLETSHAREQLENLSAVYLQRLQNNAHRKGRGATYRYLGSSNDKLYQPNYHHKHYNSQLCLSAEDKCSNTSVCKASRDLSCADLGCSDKYLIARKRLQWTHQLEKQGETLEAQARSVFVGAFGSGDTVLKSGEDRDRLARQHGLMAFEMEGAGMWEVVPCIVIKGVCDYADSHKDKSWQDFAAATAASVTKAVILKFVQLWDVDNLGR</sequence>
<dbReference type="Proteomes" id="UP001610446">
    <property type="component" value="Unassembled WGS sequence"/>
</dbReference>
<accession>A0ABR4J7F6</accession>
<dbReference type="InterPro" id="IPR035994">
    <property type="entry name" value="Nucleoside_phosphorylase_sf"/>
</dbReference>
<dbReference type="PANTHER" id="PTHR46082:SF6">
    <property type="entry name" value="AAA+ ATPASE DOMAIN-CONTAINING PROTEIN-RELATED"/>
    <property type="match status" value="1"/>
</dbReference>
<dbReference type="InterPro" id="IPR056002">
    <property type="entry name" value="DUF7580"/>
</dbReference>
<comment type="caution">
    <text evidence="4">The sequence shown here is derived from an EMBL/GenBank/DDBJ whole genome shotgun (WGS) entry which is preliminary data.</text>
</comment>
<feature type="compositionally biased region" description="Basic and acidic residues" evidence="1">
    <location>
        <begin position="63"/>
        <end position="75"/>
    </location>
</feature>
<proteinExistence type="predicted"/>
<dbReference type="InterPro" id="IPR053137">
    <property type="entry name" value="NLR-like"/>
</dbReference>
<evidence type="ECO:0000259" key="3">
    <source>
        <dbReference type="Pfam" id="PF24476"/>
    </source>
</evidence>
<organism evidence="4 5">
    <name type="scientific">Aspergillus pseudoustus</name>
    <dbReference type="NCBI Taxonomy" id="1810923"/>
    <lineage>
        <taxon>Eukaryota</taxon>
        <taxon>Fungi</taxon>
        <taxon>Dikarya</taxon>
        <taxon>Ascomycota</taxon>
        <taxon>Pezizomycotina</taxon>
        <taxon>Eurotiomycetes</taxon>
        <taxon>Eurotiomycetidae</taxon>
        <taxon>Eurotiales</taxon>
        <taxon>Aspergillaceae</taxon>
        <taxon>Aspergillus</taxon>
        <taxon>Aspergillus subgen. Nidulantes</taxon>
    </lineage>
</organism>
<dbReference type="InterPro" id="IPR000845">
    <property type="entry name" value="Nucleoside_phosphorylase_d"/>
</dbReference>
<feature type="domain" description="DUF7580" evidence="3">
    <location>
        <begin position="78"/>
        <end position="378"/>
    </location>
</feature>
<evidence type="ECO:0000313" key="4">
    <source>
        <dbReference type="EMBL" id="KAL2835972.1"/>
    </source>
</evidence>
<feature type="region of interest" description="Disordered" evidence="1">
    <location>
        <begin position="49"/>
        <end position="75"/>
    </location>
</feature>
<evidence type="ECO:0000313" key="5">
    <source>
        <dbReference type="Proteomes" id="UP001610446"/>
    </source>
</evidence>
<dbReference type="PANTHER" id="PTHR46082">
    <property type="entry name" value="ATP/GTP-BINDING PROTEIN-RELATED"/>
    <property type="match status" value="1"/>
</dbReference>
<feature type="domain" description="Nucleoside phosphorylase" evidence="2">
    <location>
        <begin position="438"/>
        <end position="557"/>
    </location>
</feature>
<dbReference type="EMBL" id="JBFXLU010000188">
    <property type="protein sequence ID" value="KAL2835972.1"/>
    <property type="molecule type" value="Genomic_DNA"/>
</dbReference>
<evidence type="ECO:0000259" key="2">
    <source>
        <dbReference type="Pfam" id="PF01048"/>
    </source>
</evidence>
<gene>
    <name evidence="4" type="ORF">BJY01DRAFT_258807</name>
</gene>
<keyword evidence="5" id="KW-1185">Reference proteome</keyword>
<evidence type="ECO:0008006" key="6">
    <source>
        <dbReference type="Google" id="ProtNLM"/>
    </source>
</evidence>
<name>A0ABR4J7F6_9EURO</name>
<dbReference type="Gene3D" id="3.40.50.1580">
    <property type="entry name" value="Nucleoside phosphorylase domain"/>
    <property type="match status" value="1"/>
</dbReference>
<evidence type="ECO:0000256" key="1">
    <source>
        <dbReference type="SAM" id="MobiDB-lite"/>
    </source>
</evidence>
<protein>
    <recommendedName>
        <fullName evidence="6">Nucleoside phosphorylase domain-containing protein</fullName>
    </recommendedName>
</protein>